<feature type="region of interest" description="Disordered" evidence="2">
    <location>
        <begin position="102"/>
        <end position="122"/>
    </location>
</feature>
<dbReference type="Gene3D" id="3.40.630.30">
    <property type="match status" value="1"/>
</dbReference>
<dbReference type="Pfam" id="PF00644">
    <property type="entry name" value="PARP"/>
    <property type="match status" value="1"/>
</dbReference>
<feature type="compositionally biased region" description="Basic and acidic residues" evidence="2">
    <location>
        <begin position="230"/>
        <end position="243"/>
    </location>
</feature>
<keyword evidence="1" id="KW-0175">Coiled coil</keyword>
<feature type="compositionally biased region" description="Acidic residues" evidence="2">
    <location>
        <begin position="103"/>
        <end position="114"/>
    </location>
</feature>
<feature type="compositionally biased region" description="Acidic residues" evidence="2">
    <location>
        <begin position="250"/>
        <end position="266"/>
    </location>
</feature>
<dbReference type="SUPFAM" id="SSF56399">
    <property type="entry name" value="ADP-ribosylation"/>
    <property type="match status" value="1"/>
</dbReference>
<dbReference type="Pfam" id="PF13673">
    <property type="entry name" value="Acetyltransf_10"/>
    <property type="match status" value="1"/>
</dbReference>
<evidence type="ECO:0008006" key="7">
    <source>
        <dbReference type="Google" id="ProtNLM"/>
    </source>
</evidence>
<dbReference type="Proteomes" id="UP001159405">
    <property type="component" value="Unassembled WGS sequence"/>
</dbReference>
<feature type="domain" description="N-acetyltransferase" evidence="4">
    <location>
        <begin position="320"/>
        <end position="380"/>
    </location>
</feature>
<evidence type="ECO:0000259" key="3">
    <source>
        <dbReference type="Pfam" id="PF00644"/>
    </source>
</evidence>
<sequence>MAVNSICWRMPAKFRFYSLKSKRRVRVRPYLVEFKRLLESSMIAVEGISNQELLHAVVALYDNCLPEITPEVLYPTVCGKWAKTLVLLRDFNDVLREMKGLSPEDDDCVDEPEESFISADNDPSIEGLFQEQSLETQTSCMTDGQGPVSKRETKKLQKQVSWNDRQSTKDKTSDADSDSSEEDENISKPAPTCDKCSSEISASYNCDGEIALDDQVENKAEGNQTANGSDEAKGKEKDVEPGKFDGVFSDTDDSEGSDESENEDEDFSKGAEEFVEAARKRRIERKSGEGTFQNSSVGIESLIIAAATFEREYSITRQRPSEKVIQLNLLAVRKRCQRSGVGKFLLETLKDPTIIGSYDTIAVYADNDAVEFFKRSGFTDDVVLCSRFSELTDHWINSTLMCYLPPFTGSDYSGAFRSEEDLRAMDDDIRKWREKSVEAYQAQTTCIVRMQHEIKTLRVIVDTQDEAIKTLTGAKERLEKEKYKLQKELLALKIQGKDGDLDDEDFEDDGDLYEALAQMLSKKHVTNTELDLEAISHGDFRDVPQEDEEFVSSFITNRSEKQLVQQIKRSLSSTKNYKDITISSVRKVESCHIAFMETGFDSRTQRLGDPVICTQLYFCGGAGDEQIERIMKRGFSKEDFVRGPYGKGLYFSMQACQAAAFSAPGKLLLCNVGLGLTESVVVQDRGRSLPPPGFDSILTSGRTPSPVSPGPPHQEYVVFDPLQAIPVYLVEYSTSR</sequence>
<feature type="region of interest" description="Disordered" evidence="2">
    <location>
        <begin position="691"/>
        <end position="711"/>
    </location>
</feature>
<feature type="region of interest" description="Disordered" evidence="2">
    <location>
        <begin position="137"/>
        <end position="197"/>
    </location>
</feature>
<organism evidence="5 6">
    <name type="scientific">Porites lobata</name>
    <dbReference type="NCBI Taxonomy" id="104759"/>
    <lineage>
        <taxon>Eukaryota</taxon>
        <taxon>Metazoa</taxon>
        <taxon>Cnidaria</taxon>
        <taxon>Anthozoa</taxon>
        <taxon>Hexacorallia</taxon>
        <taxon>Scleractinia</taxon>
        <taxon>Fungiina</taxon>
        <taxon>Poritidae</taxon>
        <taxon>Porites</taxon>
    </lineage>
</organism>
<dbReference type="InterPro" id="IPR012317">
    <property type="entry name" value="Poly(ADP-ribose)pol_cat_dom"/>
</dbReference>
<evidence type="ECO:0000256" key="1">
    <source>
        <dbReference type="SAM" id="Coils"/>
    </source>
</evidence>
<evidence type="ECO:0000313" key="5">
    <source>
        <dbReference type="EMBL" id="CAH3144341.1"/>
    </source>
</evidence>
<reference evidence="5 6" key="1">
    <citation type="submission" date="2022-05" db="EMBL/GenBank/DDBJ databases">
        <authorList>
            <consortium name="Genoscope - CEA"/>
            <person name="William W."/>
        </authorList>
    </citation>
    <scope>NUCLEOTIDE SEQUENCE [LARGE SCALE GENOMIC DNA]</scope>
</reference>
<gene>
    <name evidence="5" type="ORF">PLOB_00043917</name>
</gene>
<feature type="domain" description="PARP catalytic" evidence="3">
    <location>
        <begin position="562"/>
        <end position="733"/>
    </location>
</feature>
<comment type="caution">
    <text evidence="5">The sequence shown here is derived from an EMBL/GenBank/DDBJ whole genome shotgun (WGS) entry which is preliminary data.</text>
</comment>
<protein>
    <recommendedName>
        <fullName evidence="7">PARP</fullName>
    </recommendedName>
</protein>
<evidence type="ECO:0000256" key="2">
    <source>
        <dbReference type="SAM" id="MobiDB-lite"/>
    </source>
</evidence>
<evidence type="ECO:0000259" key="4">
    <source>
        <dbReference type="Pfam" id="PF13673"/>
    </source>
</evidence>
<dbReference type="SUPFAM" id="SSF55729">
    <property type="entry name" value="Acyl-CoA N-acyltransferases (Nat)"/>
    <property type="match status" value="1"/>
</dbReference>
<feature type="coiled-coil region" evidence="1">
    <location>
        <begin position="461"/>
        <end position="495"/>
    </location>
</feature>
<feature type="compositionally biased region" description="Acidic residues" evidence="2">
    <location>
        <begin position="175"/>
        <end position="184"/>
    </location>
</feature>
<dbReference type="EMBL" id="CALNXK010000073">
    <property type="protein sequence ID" value="CAH3144341.1"/>
    <property type="molecule type" value="Genomic_DNA"/>
</dbReference>
<dbReference type="Gene3D" id="3.90.228.10">
    <property type="match status" value="1"/>
</dbReference>
<proteinExistence type="predicted"/>
<dbReference type="InterPro" id="IPR016181">
    <property type="entry name" value="Acyl_CoA_acyltransferase"/>
</dbReference>
<dbReference type="InterPro" id="IPR000182">
    <property type="entry name" value="GNAT_dom"/>
</dbReference>
<accession>A0ABN8PIC5</accession>
<evidence type="ECO:0000313" key="6">
    <source>
        <dbReference type="Proteomes" id="UP001159405"/>
    </source>
</evidence>
<name>A0ABN8PIC5_9CNID</name>
<keyword evidence="6" id="KW-1185">Reference proteome</keyword>
<feature type="region of interest" description="Disordered" evidence="2">
    <location>
        <begin position="220"/>
        <end position="270"/>
    </location>
</feature>